<dbReference type="Gene3D" id="3.40.50.300">
    <property type="entry name" value="P-loop containing nucleotide triphosphate hydrolases"/>
    <property type="match status" value="2"/>
</dbReference>
<dbReference type="AlphaFoldDB" id="A0A085UMU7"/>
<feature type="transmembrane region" description="Helical" evidence="5">
    <location>
        <begin position="886"/>
        <end position="917"/>
    </location>
</feature>
<comment type="caution">
    <text evidence="6">The sequence shown here is derived from an EMBL/GenBank/DDBJ whole genome shotgun (WGS) entry which is preliminary data.</text>
</comment>
<dbReference type="PANTHER" id="PTHR17920:SF3">
    <property type="entry name" value="TRANSMEMBRANE AND COILED-COIL DOMAIN-CONTAINING PROTEIN 4"/>
    <property type="match status" value="1"/>
</dbReference>
<reference evidence="6 7" key="1">
    <citation type="submission" date="2014-07" db="EMBL/GenBank/DDBJ databases">
        <title>Draft Genome Sequences of Environmental Pseudomonas syringae strains.</title>
        <authorList>
            <person name="Baltrus D.A."/>
            <person name="Berge O."/>
            <person name="Morris C."/>
        </authorList>
    </citation>
    <scope>NUCLEOTIDE SEQUENCE [LARGE SCALE GENOMIC DNA]</scope>
    <source>
        <strain evidence="6 7">CEB003</strain>
    </source>
</reference>
<evidence type="ECO:0000256" key="5">
    <source>
        <dbReference type="SAM" id="Phobius"/>
    </source>
</evidence>
<keyword evidence="3 5" id="KW-1133">Transmembrane helix</keyword>
<dbReference type="Pfam" id="PF05277">
    <property type="entry name" value="DUF726"/>
    <property type="match status" value="1"/>
</dbReference>
<proteinExistence type="predicted"/>
<dbReference type="EMBL" id="JPQT01000163">
    <property type="protein sequence ID" value="KFE44510.1"/>
    <property type="molecule type" value="Genomic_DNA"/>
</dbReference>
<protein>
    <recommendedName>
        <fullName evidence="8">DUF726 domain-containing protein</fullName>
    </recommendedName>
</protein>
<keyword evidence="2 5" id="KW-0812">Transmembrane</keyword>
<evidence type="ECO:0000256" key="4">
    <source>
        <dbReference type="ARBA" id="ARBA00023136"/>
    </source>
</evidence>
<dbReference type="SUPFAM" id="SSF52540">
    <property type="entry name" value="P-loop containing nucleoside triphosphate hydrolases"/>
    <property type="match status" value="2"/>
</dbReference>
<comment type="subcellular location">
    <subcellularLocation>
        <location evidence="1">Membrane</location>
        <topology evidence="1">Multi-pass membrane protein</topology>
    </subcellularLocation>
</comment>
<evidence type="ECO:0000256" key="1">
    <source>
        <dbReference type="ARBA" id="ARBA00004141"/>
    </source>
</evidence>
<dbReference type="GO" id="GO:0016020">
    <property type="term" value="C:membrane"/>
    <property type="evidence" value="ECO:0007669"/>
    <property type="project" value="UniProtKB-SubCell"/>
</dbReference>
<dbReference type="InterPro" id="IPR007941">
    <property type="entry name" value="DUF726"/>
</dbReference>
<organism evidence="6 7">
    <name type="scientific">Pseudomonas syringae</name>
    <dbReference type="NCBI Taxonomy" id="317"/>
    <lineage>
        <taxon>Bacteria</taxon>
        <taxon>Pseudomonadati</taxon>
        <taxon>Pseudomonadota</taxon>
        <taxon>Gammaproteobacteria</taxon>
        <taxon>Pseudomonadales</taxon>
        <taxon>Pseudomonadaceae</taxon>
        <taxon>Pseudomonas</taxon>
    </lineage>
</organism>
<accession>A0A085UMU7</accession>
<dbReference type="SUPFAM" id="SSF53474">
    <property type="entry name" value="alpha/beta-Hydrolases"/>
    <property type="match status" value="1"/>
</dbReference>
<dbReference type="InterPro" id="IPR027417">
    <property type="entry name" value="P-loop_NTPase"/>
</dbReference>
<evidence type="ECO:0008006" key="8">
    <source>
        <dbReference type="Google" id="ProtNLM"/>
    </source>
</evidence>
<dbReference type="PATRIC" id="fig|317.174.peg.5949"/>
<keyword evidence="4 5" id="KW-0472">Membrane</keyword>
<sequence length="1011" mass="112343">MSKLFRFTSLPNARRGSNEANIFIHGYSAGHNVEDRQTLLASIPESIRHHTNIFAFWPSSHFARFNRRSKSLLETSSGVSLPLAAAVAAVDRGAHFWQIRTRAEEMGESLLDQLSEHLRHHHQGIDTINLIGHSLGGRLVISCLKKLSAGPGHRLVINDVLLMAAAATIEPQEAQSVLRVVDGRLINAYSKSDWTLLMNAGEVCLGRNKAEHFENIEITDFGHSDYWKKLPQVLTHVRFKAAPQEQEFEVLDEMASAFAPEPSPTPLQEVGPLTFELNAPDDIYRRIKDELARIALSLNTSSNDPALNLAQQNAHELLKEQQTRLQAQLEALQENAEWKKFTIAVYGETGAGKSTLIETLRILLQEPTKLTHQQAFRDLHKQYRLGEGSLQRMQQAIDQADVKLGELAQQLQATIERHHQLHSEALNAIAGLRALIAERKETASLWQKLIRVFKKLPEEAQLVLAEQQLLHVVTARDSAIEPLRLQHSEAEQGKNALVQQHAGQRLESENLLEKMHTLADGEIIGDGRADFTRKTQRYDMVLNDQPFALLDVPGIEGNEGLVVSQIEKAVQTAHAVLYVTNQAAPPQTGDDQRKGTLEKIKEHLGAQTEVWTIFNKKITNPKHSLTDRPLISEDEAASLEGLNEKMRMQLGGHYRNVFSLSALPAFLASTEHFAPNSQNATRRSKMLADFKPEELLEKTRLRGFLYLLNAHLLAGSEAKISRANFHKAKDAVDHTVSALDALKARFSQLLENLRLDGQSAQVQLKGSFTSLKKRLETAGETEIEHFVSDVRSVMYECVDTDISNDEFKQAFRNAIDAQQKKLSGQLPVAITKEVERFQKEAADILFRFEEQARELTGIYATLGKTNLHTQFDLKIEVDNGIKVGSLLIGVVGTIAAIFLTGGTGVVVLAPAIAGLVLSTYKAVRSAFSSDYKKSQQRDAVDSNLREAAGQLRTLLYNGLKSCLADMKKKIDVLDKALEAPIKQTAGLVQLLGHSTDHLNALSRQIDNAGTL</sequence>
<dbReference type="Proteomes" id="UP000028643">
    <property type="component" value="Unassembled WGS sequence"/>
</dbReference>
<name>A0A085UMU7_PSESX</name>
<evidence type="ECO:0000313" key="7">
    <source>
        <dbReference type="Proteomes" id="UP000028643"/>
    </source>
</evidence>
<dbReference type="InterPro" id="IPR029058">
    <property type="entry name" value="AB_hydrolase_fold"/>
</dbReference>
<evidence type="ECO:0000256" key="3">
    <source>
        <dbReference type="ARBA" id="ARBA00022989"/>
    </source>
</evidence>
<dbReference type="PANTHER" id="PTHR17920">
    <property type="entry name" value="TRANSMEMBRANE AND COILED-COIL DOMAIN-CONTAINING PROTEIN 4 TMCO4"/>
    <property type="match status" value="1"/>
</dbReference>
<gene>
    <name evidence="6" type="ORF">IV02_29150</name>
</gene>
<dbReference type="Gene3D" id="3.40.50.1820">
    <property type="entry name" value="alpha/beta hydrolase"/>
    <property type="match status" value="1"/>
</dbReference>
<dbReference type="RefSeq" id="WP_047579483.1">
    <property type="nucleotide sequence ID" value="NZ_JPQT01000163.1"/>
</dbReference>
<evidence type="ECO:0000256" key="2">
    <source>
        <dbReference type="ARBA" id="ARBA00022692"/>
    </source>
</evidence>
<evidence type="ECO:0000313" key="6">
    <source>
        <dbReference type="EMBL" id="KFE44510.1"/>
    </source>
</evidence>